<dbReference type="InterPro" id="IPR003171">
    <property type="entry name" value="Mehydrof_redctse-like"/>
</dbReference>
<evidence type="ECO:0000256" key="7">
    <source>
        <dbReference type="ARBA" id="ARBA00048628"/>
    </source>
</evidence>
<sequence length="361" mass="38963">MSTSLTHPDPVLDSSFRDVDRRPPIDHRPPRPHPDADATVREPRASASAPVSLPHPEPDSERHHPLALSFEVMPPRSAAQAAGTPELLALLDELHPDYLAVTSSAKSNWLHGTADFIRIISETTQLRPLAHLACTAGTADELRGWIRHLLSAGVRGFLAIRGDFPTGTDRVPAGHLPHADALVHLLRTIEAEHTAKLAAGRLGIGVAAYPSGHAQSSGPDEDLDVLAAKQRLGADFAITQLFFDPGHFARLRRRADLAGITMPIIPGILPITDIRRLHTMSRLAELPVPDHLLARFDGAASPQAQRRIGLEMTAEHVATILDQGAAGLHFYTFNDRTTTIDLLGALDRLGVSLHPTPVPAL</sequence>
<comment type="similarity">
    <text evidence="3 8">Belongs to the methylenetetrahydrofolate reductase family.</text>
</comment>
<evidence type="ECO:0000256" key="8">
    <source>
        <dbReference type="RuleBase" id="RU003862"/>
    </source>
</evidence>
<dbReference type="PANTHER" id="PTHR45754">
    <property type="entry name" value="METHYLENETETRAHYDROFOLATE REDUCTASE"/>
    <property type="match status" value="1"/>
</dbReference>
<dbReference type="CDD" id="cd00537">
    <property type="entry name" value="MTHFR"/>
    <property type="match status" value="1"/>
</dbReference>
<dbReference type="GO" id="GO:0106312">
    <property type="term" value="F:methylenetetrahydrofolate reductase (NADH) activity"/>
    <property type="evidence" value="ECO:0007669"/>
    <property type="project" value="UniProtKB-EC"/>
</dbReference>
<comment type="cofactor">
    <cofactor evidence="1 8">
        <name>FAD</name>
        <dbReference type="ChEBI" id="CHEBI:57692"/>
    </cofactor>
</comment>
<evidence type="ECO:0000256" key="9">
    <source>
        <dbReference type="SAM" id="MobiDB-lite"/>
    </source>
</evidence>
<evidence type="ECO:0000256" key="2">
    <source>
        <dbReference type="ARBA" id="ARBA00004777"/>
    </source>
</evidence>
<dbReference type="GO" id="GO:0035999">
    <property type="term" value="P:tetrahydrofolate interconversion"/>
    <property type="evidence" value="ECO:0007669"/>
    <property type="project" value="UniProtKB-UniPathway"/>
</dbReference>
<dbReference type="Pfam" id="PF02219">
    <property type="entry name" value="MTHFR"/>
    <property type="match status" value="1"/>
</dbReference>
<evidence type="ECO:0000313" key="11">
    <source>
        <dbReference type="Proteomes" id="UP000595374"/>
    </source>
</evidence>
<dbReference type="GO" id="GO:0009086">
    <property type="term" value="P:methionine biosynthetic process"/>
    <property type="evidence" value="ECO:0007669"/>
    <property type="project" value="TreeGrafter"/>
</dbReference>
<dbReference type="RefSeq" id="WP_140955514.1">
    <property type="nucleotide sequence ID" value="NZ_CP065989.1"/>
</dbReference>
<feature type="region of interest" description="Disordered" evidence="9">
    <location>
        <begin position="1"/>
        <end position="62"/>
    </location>
</feature>
<evidence type="ECO:0000256" key="4">
    <source>
        <dbReference type="ARBA" id="ARBA00022630"/>
    </source>
</evidence>
<dbReference type="EMBL" id="CP065989">
    <property type="protein sequence ID" value="QQB15859.1"/>
    <property type="molecule type" value="Genomic_DNA"/>
</dbReference>
<dbReference type="AlphaFoldDB" id="A0A7T4DLE8"/>
<dbReference type="GO" id="GO:0071949">
    <property type="term" value="F:FAD binding"/>
    <property type="evidence" value="ECO:0007669"/>
    <property type="project" value="TreeGrafter"/>
</dbReference>
<dbReference type="Gene3D" id="3.20.20.220">
    <property type="match status" value="1"/>
</dbReference>
<keyword evidence="6 8" id="KW-0560">Oxidoreductase</keyword>
<feature type="compositionally biased region" description="Basic and acidic residues" evidence="9">
    <location>
        <begin position="15"/>
        <end position="44"/>
    </location>
</feature>
<gene>
    <name evidence="10" type="ORF">I6H47_08145</name>
</gene>
<dbReference type="PANTHER" id="PTHR45754:SF3">
    <property type="entry name" value="METHYLENETETRAHYDROFOLATE REDUCTASE (NADPH)"/>
    <property type="match status" value="1"/>
</dbReference>
<keyword evidence="4 8" id="KW-0285">Flavoprotein</keyword>
<evidence type="ECO:0000256" key="1">
    <source>
        <dbReference type="ARBA" id="ARBA00001974"/>
    </source>
</evidence>
<dbReference type="UniPathway" id="UPA00193"/>
<comment type="pathway">
    <text evidence="2 8">One-carbon metabolism; tetrahydrofolate interconversion.</text>
</comment>
<organism evidence="10 11">
    <name type="scientific">Brevibacterium casei</name>
    <dbReference type="NCBI Taxonomy" id="33889"/>
    <lineage>
        <taxon>Bacteria</taxon>
        <taxon>Bacillati</taxon>
        <taxon>Actinomycetota</taxon>
        <taxon>Actinomycetes</taxon>
        <taxon>Micrococcales</taxon>
        <taxon>Brevibacteriaceae</taxon>
        <taxon>Brevibacterium</taxon>
    </lineage>
</organism>
<comment type="catalytic activity">
    <reaction evidence="7">
        <text>(6S)-5-methyl-5,6,7,8-tetrahydrofolate + NAD(+) = (6R)-5,10-methylene-5,6,7,8-tetrahydrofolate + NADH + H(+)</text>
        <dbReference type="Rhea" id="RHEA:19821"/>
        <dbReference type="ChEBI" id="CHEBI:15378"/>
        <dbReference type="ChEBI" id="CHEBI:15636"/>
        <dbReference type="ChEBI" id="CHEBI:18608"/>
        <dbReference type="ChEBI" id="CHEBI:57540"/>
        <dbReference type="ChEBI" id="CHEBI:57945"/>
        <dbReference type="EC" id="1.5.1.54"/>
    </reaction>
    <physiologicalReaction direction="right-to-left" evidence="7">
        <dbReference type="Rhea" id="RHEA:19823"/>
    </physiologicalReaction>
</comment>
<dbReference type="InterPro" id="IPR029041">
    <property type="entry name" value="FAD-linked_oxidoreductase-like"/>
</dbReference>
<reference evidence="10 11" key="1">
    <citation type="submission" date="2020-12" db="EMBL/GenBank/DDBJ databases">
        <title>FDA dAtabase for Regulatory Grade micrObial Sequences (FDA-ARGOS): Supporting development and validation of Infectious Disease Dx tests.</title>
        <authorList>
            <person name="Sproer C."/>
            <person name="Gronow S."/>
            <person name="Severitt S."/>
            <person name="Schroder I."/>
            <person name="Tallon L."/>
            <person name="Sadzewicz L."/>
            <person name="Zhao X."/>
            <person name="Boylan J."/>
            <person name="Ott S."/>
            <person name="Bowen H."/>
            <person name="Vavikolanu K."/>
            <person name="Mehta A."/>
            <person name="Aluvathingal J."/>
            <person name="Nadendla S."/>
            <person name="Lowell S."/>
            <person name="Myers T."/>
            <person name="Yan Y."/>
            <person name="Sichtig H."/>
        </authorList>
    </citation>
    <scope>NUCLEOTIDE SEQUENCE [LARGE SCALE GENOMIC DNA]</scope>
    <source>
        <strain evidence="10 11">FDAARGOS_990</strain>
    </source>
</reference>
<proteinExistence type="inferred from homology"/>
<dbReference type="SUPFAM" id="SSF51730">
    <property type="entry name" value="FAD-linked oxidoreductase"/>
    <property type="match status" value="1"/>
</dbReference>
<evidence type="ECO:0000313" key="10">
    <source>
        <dbReference type="EMBL" id="QQB15859.1"/>
    </source>
</evidence>
<dbReference type="Proteomes" id="UP000595374">
    <property type="component" value="Chromosome"/>
</dbReference>
<dbReference type="GO" id="GO:0005829">
    <property type="term" value="C:cytosol"/>
    <property type="evidence" value="ECO:0007669"/>
    <property type="project" value="TreeGrafter"/>
</dbReference>
<keyword evidence="5 8" id="KW-0274">FAD</keyword>
<protein>
    <recommendedName>
        <fullName evidence="8">Methylenetetrahydrofolate reductase</fullName>
    </recommendedName>
</protein>
<name>A0A7T4DLE8_9MICO</name>
<evidence type="ECO:0000256" key="5">
    <source>
        <dbReference type="ARBA" id="ARBA00022827"/>
    </source>
</evidence>
<evidence type="ECO:0000256" key="6">
    <source>
        <dbReference type="ARBA" id="ARBA00023002"/>
    </source>
</evidence>
<evidence type="ECO:0000256" key="3">
    <source>
        <dbReference type="ARBA" id="ARBA00006743"/>
    </source>
</evidence>
<accession>A0A7T4DLE8</accession>